<organism evidence="3 4">
    <name type="scientific">Enterovibrio qingdaonensis</name>
    <dbReference type="NCBI Taxonomy" id="2899818"/>
    <lineage>
        <taxon>Bacteria</taxon>
        <taxon>Pseudomonadati</taxon>
        <taxon>Pseudomonadota</taxon>
        <taxon>Gammaproteobacteria</taxon>
        <taxon>Vibrionales</taxon>
        <taxon>Vibrionaceae</taxon>
        <taxon>Enterovibrio</taxon>
    </lineage>
</organism>
<sequence length="717" mass="78754">MRNIFCTMFMLFSTQTFALNTSYSALVFGDFTSPHSGSNGPLAIGEDADLNGYSIFNDFSDFPNSEYSLTVGGDLTYKSGRVYRGNVIVNGDIEDVNHTVFLGMAETSTITGSADLPIDFDNLEEDIINYSTTLSKLENVGTVEALWGGLYLKGDCTSDMQVFNLDGYKLEKSHTIALSCIPENATVIVNISGDKSGFSPLSNKSLQDFVPHRSKTIFNLFEATSLKLSGVSIEGLVLAPHADVSAPSGTSNVGIIADSFEGSMFLGYQPFDGQILTSPLEADLKWHWESSTFMPEYDQVMMTPVTGQLNDDNGDGVIDNRDVADVVFVSFQGSKYSSAGVLRAVSGKDGSDLWTYNDGPVWADPRYSPAIADMDNDGIVEIIVGHREARSVYVVDNVGSIQDSIKYAGYRNIAIADINSDSNPEILLADGVYSYNNGYLYRFATWGPDPIAVDVDLDGSMEVFANASLYNQFGDIVWSDTSKHDFFWFSAVANLDSDPEPEFVTSIPGADANSYQLLAVYEHDGQLKWQVEDQSKQGGGVQAISSFLGNNELGIVSASMDKVSMYDTNGNLVWSYTIDDVSSYKVGVSAYDFDADGRDEVIVQDQFQIAVLDGKTGQERLVIENSSATLYEYPIVVDLEGDNNAELIVVSNNFDPRYNTHSGVRAFESEDGDWKNATRIWNQHSYHQTNITQDGKIPQYEMPSWLLNNTYRSSTLK</sequence>
<feature type="domain" description="Choice-of-anchor A" evidence="2">
    <location>
        <begin position="18"/>
        <end position="263"/>
    </location>
</feature>
<keyword evidence="1" id="KW-0732">Signal</keyword>
<feature type="signal peptide" evidence="1">
    <location>
        <begin position="1"/>
        <end position="18"/>
    </location>
</feature>
<dbReference type="InterPro" id="IPR018247">
    <property type="entry name" value="EF_Hand_1_Ca_BS"/>
</dbReference>
<dbReference type="SUPFAM" id="SSF69318">
    <property type="entry name" value="Integrin alpha N-terminal domain"/>
    <property type="match status" value="1"/>
</dbReference>
<dbReference type="PANTHER" id="PTHR45460">
    <property type="entry name" value="SIMILAR TO CYSTEINE PROTEINASE"/>
    <property type="match status" value="1"/>
</dbReference>
<accession>A0ABT5QN16</accession>
<name>A0ABT5QN16_9GAMM</name>
<gene>
    <name evidence="3" type="ORF">LRP49_14505</name>
</gene>
<reference evidence="3" key="1">
    <citation type="submission" date="2021-12" db="EMBL/GenBank/DDBJ databases">
        <title>Enterovibrio ZSDZ35 sp. nov. and Enterovibrio ZSDZ42 sp. nov., isolated from coastal seawater in Qingdao.</title>
        <authorList>
            <person name="Zhang P."/>
        </authorList>
    </citation>
    <scope>NUCLEOTIDE SEQUENCE</scope>
    <source>
        <strain evidence="3">ZSDZ35</strain>
    </source>
</reference>
<dbReference type="PROSITE" id="PS00018">
    <property type="entry name" value="EF_HAND_1"/>
    <property type="match status" value="1"/>
</dbReference>
<dbReference type="EMBL" id="JAJUBB010000010">
    <property type="protein sequence ID" value="MDD1782380.1"/>
    <property type="molecule type" value="Genomic_DNA"/>
</dbReference>
<dbReference type="NCBIfam" id="TIGR04215">
    <property type="entry name" value="choice_anch_A"/>
    <property type="match status" value="1"/>
</dbReference>
<feature type="chain" id="PRO_5045407551" evidence="1">
    <location>
        <begin position="19"/>
        <end position="717"/>
    </location>
</feature>
<evidence type="ECO:0000313" key="3">
    <source>
        <dbReference type="EMBL" id="MDD1782380.1"/>
    </source>
</evidence>
<evidence type="ECO:0000259" key="2">
    <source>
        <dbReference type="Pfam" id="PF20597"/>
    </source>
</evidence>
<keyword evidence="4" id="KW-1185">Reference proteome</keyword>
<evidence type="ECO:0000313" key="4">
    <source>
        <dbReference type="Proteomes" id="UP001149821"/>
    </source>
</evidence>
<dbReference type="Pfam" id="PF20597">
    <property type="entry name" value="pAdhesive_15"/>
    <property type="match status" value="1"/>
</dbReference>
<dbReference type="Proteomes" id="UP001149821">
    <property type="component" value="Unassembled WGS sequence"/>
</dbReference>
<evidence type="ECO:0000256" key="1">
    <source>
        <dbReference type="SAM" id="SignalP"/>
    </source>
</evidence>
<dbReference type="InterPro" id="IPR028994">
    <property type="entry name" value="Integrin_alpha_N"/>
</dbReference>
<proteinExistence type="predicted"/>
<dbReference type="InterPro" id="IPR026588">
    <property type="entry name" value="Choice_anch_A"/>
</dbReference>
<comment type="caution">
    <text evidence="3">The sequence shown here is derived from an EMBL/GenBank/DDBJ whole genome shotgun (WGS) entry which is preliminary data.</text>
</comment>
<dbReference type="PANTHER" id="PTHR45460:SF2">
    <property type="entry name" value="ALPHA 1,3 GLUCANASE, GH71 FAMILY (EUROFUNG)"/>
    <property type="match status" value="1"/>
</dbReference>
<protein>
    <submittedName>
        <fullName evidence="3">Choice-of-anchor A family protein</fullName>
    </submittedName>
</protein>